<dbReference type="PANTHER" id="PTHR30069:SF29">
    <property type="entry name" value="HEMOGLOBIN AND HEMOGLOBIN-HAPTOGLOBIN-BINDING PROTEIN 1-RELATED"/>
    <property type="match status" value="1"/>
</dbReference>
<gene>
    <name evidence="14" type="ORF">IAC44_03495</name>
</gene>
<dbReference type="Gene3D" id="2.40.170.20">
    <property type="entry name" value="TonB-dependent receptor, beta-barrel domain"/>
    <property type="match status" value="1"/>
</dbReference>
<dbReference type="AlphaFoldDB" id="A0A9D1H9F7"/>
<dbReference type="Gene3D" id="2.60.40.1120">
    <property type="entry name" value="Carboxypeptidase-like, regulatory domain"/>
    <property type="match status" value="1"/>
</dbReference>
<evidence type="ECO:0000259" key="12">
    <source>
        <dbReference type="Pfam" id="PF00593"/>
    </source>
</evidence>
<evidence type="ECO:0000256" key="6">
    <source>
        <dbReference type="ARBA" id="ARBA00023077"/>
    </source>
</evidence>
<comment type="caution">
    <text evidence="14">The sequence shown here is derived from an EMBL/GenBank/DDBJ whole genome shotgun (WGS) entry which is preliminary data.</text>
</comment>
<sequence>MGKIFHTILLGCAALLLSAGELSAQERCSVRGKVTDGESGEAVVYALVRIDELSIQTTTDRDGMFSIPEIPEGSYRLSVSFLGFQPSSRTIEVRDSLFVAVKIYPMSFQLDDVVVMPVNRPTGGTSSSTLTQAALEYIQPSSLSDVFQLLPGYLSYDANISSREQMYARQAGGDNNTALGASIVLGGAPLSNNATLLRLPDEQVSARSTIGGGIDLRQISTDHLEEVEVIQGISSVKYGDMSSSVVVLQPKSGASPLNVRVKADPLNKLVYAGKGFSLGERAGTLHVGIDLTQGRPDVREQLQKYTRISFQGNYTGKSSLGGTSLNHRLTFSYVGTLDTQKNDPDLTPKTDRYEASFHRFTLSYDGTWDVNRAAVSYVEAVLSASYTSSVLQREMLVAPQGVLPYPSGTQAGEHEGTYLPAEYLSRYRNEDRPLNLFAQFNAVGIYSLGRTTHRAMVGLEASMDKNVGRGMVYDATYPPYPTSSYASRERRYSDVPAMVRTALFAEEKFMTCFGEHKLALTAGIRLSMLGNLPSHYRMQGRVYAEPRVNMIWTLPSARVDGRTLGIALRAGYGQQMKMPTLDYLYPQESYNDVIVLNYYSQTEANRVLWVNTSVSDRTNPELKPNKNVKFEAGADFTFGKYALSLTAFREESTEGFAYRTRYYSFPYVKYSTLREPVEGKPSLEDFLPEKDTLLLSYSLPMNSERTVKTGVEYSLTIPEIPALRTSITLNGAYYRTLYDNSLPMQKYPSGLYMGKPYPYVGIYDWDYSTYREQFNTNIWLNTHIPRFRLYFSTMIQVVWTSRSWSKKFSGLPTSYIGKDGIERPFTPDMASDPAFSSIVLTFSDSYFEPNVSPVSVSLNLKASKEIGKNLKASFFVNRLWDYNPRYRTHLNTETRRWVIPFFGAEVQMKL</sequence>
<protein>
    <submittedName>
        <fullName evidence="14">TonB-dependent receptor</fullName>
    </submittedName>
</protein>
<accession>A0A9D1H9F7</accession>
<dbReference type="InterPro" id="IPR008969">
    <property type="entry name" value="CarboxyPept-like_regulatory"/>
</dbReference>
<evidence type="ECO:0000256" key="7">
    <source>
        <dbReference type="ARBA" id="ARBA00023136"/>
    </source>
</evidence>
<keyword evidence="4" id="KW-0812">Transmembrane</keyword>
<reference evidence="14" key="2">
    <citation type="journal article" date="2021" name="PeerJ">
        <title>Extensive microbial diversity within the chicken gut microbiome revealed by metagenomics and culture.</title>
        <authorList>
            <person name="Gilroy R."/>
            <person name="Ravi A."/>
            <person name="Getino M."/>
            <person name="Pursley I."/>
            <person name="Horton D.L."/>
            <person name="Alikhan N.F."/>
            <person name="Baker D."/>
            <person name="Gharbi K."/>
            <person name="Hall N."/>
            <person name="Watson M."/>
            <person name="Adriaenssens E.M."/>
            <person name="Foster-Nyarko E."/>
            <person name="Jarju S."/>
            <person name="Secka A."/>
            <person name="Antonio M."/>
            <person name="Oren A."/>
            <person name="Chaudhuri R.R."/>
            <person name="La Ragione R."/>
            <person name="Hildebrand F."/>
            <person name="Pallen M.J."/>
        </authorList>
    </citation>
    <scope>NUCLEOTIDE SEQUENCE</scope>
    <source>
        <strain evidence="14">1383</strain>
    </source>
</reference>
<dbReference type="Pfam" id="PF00593">
    <property type="entry name" value="TonB_dep_Rec_b-barrel"/>
    <property type="match status" value="1"/>
</dbReference>
<dbReference type="Pfam" id="PF13715">
    <property type="entry name" value="CarbopepD_reg_2"/>
    <property type="match status" value="1"/>
</dbReference>
<comment type="similarity">
    <text evidence="10">Belongs to the TonB-dependent receptor family.</text>
</comment>
<organism evidence="14 15">
    <name type="scientific">Candidatus Merdimorpha stercoravium</name>
    <dbReference type="NCBI Taxonomy" id="2840863"/>
    <lineage>
        <taxon>Bacteria</taxon>
        <taxon>Pseudomonadati</taxon>
        <taxon>Bacteroidota</taxon>
        <taxon>Flavobacteriia</taxon>
        <taxon>Flavobacteriales</taxon>
        <taxon>Candidatus Merdimorpha</taxon>
    </lineage>
</organism>
<keyword evidence="7 10" id="KW-0472">Membrane</keyword>
<dbReference type="GO" id="GO:0009279">
    <property type="term" value="C:cell outer membrane"/>
    <property type="evidence" value="ECO:0007669"/>
    <property type="project" value="UniProtKB-SubCell"/>
</dbReference>
<proteinExistence type="inferred from homology"/>
<dbReference type="Pfam" id="PF07715">
    <property type="entry name" value="Plug"/>
    <property type="match status" value="1"/>
</dbReference>
<evidence type="ECO:0000256" key="1">
    <source>
        <dbReference type="ARBA" id="ARBA00004571"/>
    </source>
</evidence>
<dbReference type="InterPro" id="IPR039426">
    <property type="entry name" value="TonB-dep_rcpt-like"/>
</dbReference>
<evidence type="ECO:0000256" key="5">
    <source>
        <dbReference type="ARBA" id="ARBA00022729"/>
    </source>
</evidence>
<dbReference type="InterPro" id="IPR037066">
    <property type="entry name" value="Plug_dom_sf"/>
</dbReference>
<evidence type="ECO:0000259" key="13">
    <source>
        <dbReference type="Pfam" id="PF07715"/>
    </source>
</evidence>
<keyword evidence="2" id="KW-0813">Transport</keyword>
<keyword evidence="3" id="KW-1134">Transmembrane beta strand</keyword>
<feature type="domain" description="TonB-dependent receptor plug" evidence="13">
    <location>
        <begin position="125"/>
        <end position="243"/>
    </location>
</feature>
<feature type="chain" id="PRO_5038593393" evidence="11">
    <location>
        <begin position="25"/>
        <end position="910"/>
    </location>
</feature>
<dbReference type="GO" id="GO:0044718">
    <property type="term" value="P:siderophore transmembrane transport"/>
    <property type="evidence" value="ECO:0007669"/>
    <property type="project" value="TreeGrafter"/>
</dbReference>
<evidence type="ECO:0000256" key="4">
    <source>
        <dbReference type="ARBA" id="ARBA00022692"/>
    </source>
</evidence>
<dbReference type="EMBL" id="DVLY01000081">
    <property type="protein sequence ID" value="HIT97883.1"/>
    <property type="molecule type" value="Genomic_DNA"/>
</dbReference>
<evidence type="ECO:0000256" key="11">
    <source>
        <dbReference type="SAM" id="SignalP"/>
    </source>
</evidence>
<dbReference type="Proteomes" id="UP000824161">
    <property type="component" value="Unassembled WGS sequence"/>
</dbReference>
<evidence type="ECO:0000313" key="15">
    <source>
        <dbReference type="Proteomes" id="UP000824161"/>
    </source>
</evidence>
<reference evidence="14" key="1">
    <citation type="submission" date="2020-10" db="EMBL/GenBank/DDBJ databases">
        <authorList>
            <person name="Gilroy R."/>
        </authorList>
    </citation>
    <scope>NUCLEOTIDE SEQUENCE</scope>
    <source>
        <strain evidence="14">1383</strain>
    </source>
</reference>
<keyword evidence="9" id="KW-0998">Cell outer membrane</keyword>
<evidence type="ECO:0000313" key="14">
    <source>
        <dbReference type="EMBL" id="HIT97883.1"/>
    </source>
</evidence>
<keyword evidence="6 10" id="KW-0798">TonB box</keyword>
<dbReference type="InterPro" id="IPR000531">
    <property type="entry name" value="Beta-barrel_TonB"/>
</dbReference>
<name>A0A9D1H9F7_9FLAO</name>
<dbReference type="InterPro" id="IPR036942">
    <property type="entry name" value="Beta-barrel_TonB_sf"/>
</dbReference>
<dbReference type="SUPFAM" id="SSF56935">
    <property type="entry name" value="Porins"/>
    <property type="match status" value="1"/>
</dbReference>
<dbReference type="InterPro" id="IPR012910">
    <property type="entry name" value="Plug_dom"/>
</dbReference>
<evidence type="ECO:0000256" key="2">
    <source>
        <dbReference type="ARBA" id="ARBA00022448"/>
    </source>
</evidence>
<dbReference type="PANTHER" id="PTHR30069">
    <property type="entry name" value="TONB-DEPENDENT OUTER MEMBRANE RECEPTOR"/>
    <property type="match status" value="1"/>
</dbReference>
<evidence type="ECO:0000256" key="10">
    <source>
        <dbReference type="RuleBase" id="RU003357"/>
    </source>
</evidence>
<evidence type="ECO:0000256" key="8">
    <source>
        <dbReference type="ARBA" id="ARBA00023170"/>
    </source>
</evidence>
<evidence type="ECO:0000256" key="3">
    <source>
        <dbReference type="ARBA" id="ARBA00022452"/>
    </source>
</evidence>
<dbReference type="GO" id="GO:0015344">
    <property type="term" value="F:siderophore uptake transmembrane transporter activity"/>
    <property type="evidence" value="ECO:0007669"/>
    <property type="project" value="TreeGrafter"/>
</dbReference>
<dbReference type="Gene3D" id="2.170.130.10">
    <property type="entry name" value="TonB-dependent receptor, plug domain"/>
    <property type="match status" value="1"/>
</dbReference>
<evidence type="ECO:0000256" key="9">
    <source>
        <dbReference type="ARBA" id="ARBA00023237"/>
    </source>
</evidence>
<feature type="signal peptide" evidence="11">
    <location>
        <begin position="1"/>
        <end position="24"/>
    </location>
</feature>
<comment type="subcellular location">
    <subcellularLocation>
        <location evidence="1">Cell outer membrane</location>
        <topology evidence="1">Multi-pass membrane protein</topology>
    </subcellularLocation>
</comment>
<feature type="domain" description="TonB-dependent receptor-like beta-barrel" evidence="12">
    <location>
        <begin position="315"/>
        <end position="805"/>
    </location>
</feature>
<dbReference type="SUPFAM" id="SSF49464">
    <property type="entry name" value="Carboxypeptidase regulatory domain-like"/>
    <property type="match status" value="1"/>
</dbReference>
<keyword evidence="5 11" id="KW-0732">Signal</keyword>
<keyword evidence="8 14" id="KW-0675">Receptor</keyword>